<dbReference type="InterPro" id="IPR001841">
    <property type="entry name" value="Znf_RING"/>
</dbReference>
<comment type="caution">
    <text evidence="4">The sequence shown here is derived from an EMBL/GenBank/DDBJ whole genome shotgun (WGS) entry which is preliminary data.</text>
</comment>
<keyword evidence="5" id="KW-1185">Reference proteome</keyword>
<dbReference type="InterPro" id="IPR033276">
    <property type="entry name" value="BB"/>
</dbReference>
<dbReference type="GO" id="GO:0008270">
    <property type="term" value="F:zinc ion binding"/>
    <property type="evidence" value="ECO:0007669"/>
    <property type="project" value="UniProtKB-KW"/>
</dbReference>
<accession>A0A8T0GSN5</accession>
<dbReference type="Gene3D" id="3.30.40.10">
    <property type="entry name" value="Zinc/RING finger domain, C3HC4 (zinc finger)"/>
    <property type="match status" value="1"/>
</dbReference>
<dbReference type="InterPro" id="IPR013083">
    <property type="entry name" value="Znf_RING/FYVE/PHD"/>
</dbReference>
<dbReference type="PROSITE" id="PS50089">
    <property type="entry name" value="ZF_RING_2"/>
    <property type="match status" value="1"/>
</dbReference>
<organism evidence="4 5">
    <name type="scientific">Ceratodon purpureus</name>
    <name type="common">Fire moss</name>
    <name type="synonym">Dicranum purpureum</name>
    <dbReference type="NCBI Taxonomy" id="3225"/>
    <lineage>
        <taxon>Eukaryota</taxon>
        <taxon>Viridiplantae</taxon>
        <taxon>Streptophyta</taxon>
        <taxon>Embryophyta</taxon>
        <taxon>Bryophyta</taxon>
        <taxon>Bryophytina</taxon>
        <taxon>Bryopsida</taxon>
        <taxon>Dicranidae</taxon>
        <taxon>Pseudoditrichales</taxon>
        <taxon>Ditrichaceae</taxon>
        <taxon>Ceratodon</taxon>
    </lineage>
</organism>
<sequence length="223" mass="23993">MSTAGAVTAATAASSDGGASSRVGLEASSGGKKKAGKGRRRRSAGEQRRWAQYGDEDDKDFSLVAPTFSSSRRRNSDRHEVEHYFDVLADDVVDPDVALALSISIAERNSISEVEGVSASVIAAMTYESLADLEDVRCVASAGVVTELPVCSFLNEGGVLDVEEEQADDSRMCVICQCDYDHGDSQVRLPCLHTFHQVCGAEWLLNYSKHCPICKHDVTTEAT</sequence>
<proteinExistence type="predicted"/>
<reference evidence="4" key="1">
    <citation type="submission" date="2020-06" db="EMBL/GenBank/DDBJ databases">
        <title>WGS assembly of Ceratodon purpureus strain R40.</title>
        <authorList>
            <person name="Carey S.B."/>
            <person name="Jenkins J."/>
            <person name="Shu S."/>
            <person name="Lovell J.T."/>
            <person name="Sreedasyam A."/>
            <person name="Maumus F."/>
            <person name="Tiley G.P."/>
            <person name="Fernandez-Pozo N."/>
            <person name="Barry K."/>
            <person name="Chen C."/>
            <person name="Wang M."/>
            <person name="Lipzen A."/>
            <person name="Daum C."/>
            <person name="Saski C.A."/>
            <person name="Payton A.C."/>
            <person name="Mcbreen J.C."/>
            <person name="Conrad R.E."/>
            <person name="Kollar L.M."/>
            <person name="Olsson S."/>
            <person name="Huttunen S."/>
            <person name="Landis J.B."/>
            <person name="Wickett N.J."/>
            <person name="Johnson M.G."/>
            <person name="Rensing S.A."/>
            <person name="Grimwood J."/>
            <person name="Schmutz J."/>
            <person name="Mcdaniel S.F."/>
        </authorList>
    </citation>
    <scope>NUCLEOTIDE SEQUENCE</scope>
    <source>
        <strain evidence="4">R40</strain>
    </source>
</reference>
<name>A0A8T0GSN5_CERPU</name>
<dbReference type="PANTHER" id="PTHR46400:SF5">
    <property type="entry name" value="RING-TYPE DOMAIN-CONTAINING PROTEIN"/>
    <property type="match status" value="1"/>
</dbReference>
<gene>
    <name evidence="4" type="ORF">KC19_9G104100</name>
</gene>
<evidence type="ECO:0000259" key="3">
    <source>
        <dbReference type="PROSITE" id="PS50089"/>
    </source>
</evidence>
<evidence type="ECO:0000256" key="1">
    <source>
        <dbReference type="PROSITE-ProRule" id="PRU00175"/>
    </source>
</evidence>
<dbReference type="Pfam" id="PF13639">
    <property type="entry name" value="zf-RING_2"/>
    <property type="match status" value="1"/>
</dbReference>
<dbReference type="AlphaFoldDB" id="A0A8T0GSN5"/>
<dbReference type="GO" id="GO:0004842">
    <property type="term" value="F:ubiquitin-protein transferase activity"/>
    <property type="evidence" value="ECO:0007669"/>
    <property type="project" value="InterPro"/>
</dbReference>
<dbReference type="SUPFAM" id="SSF57850">
    <property type="entry name" value="RING/U-box"/>
    <property type="match status" value="1"/>
</dbReference>
<feature type="region of interest" description="Disordered" evidence="2">
    <location>
        <begin position="1"/>
        <end position="52"/>
    </location>
</feature>
<evidence type="ECO:0000256" key="2">
    <source>
        <dbReference type="SAM" id="MobiDB-lite"/>
    </source>
</evidence>
<dbReference type="EMBL" id="CM026430">
    <property type="protein sequence ID" value="KAG0561933.1"/>
    <property type="molecule type" value="Genomic_DNA"/>
</dbReference>
<keyword evidence="1" id="KW-0479">Metal-binding</keyword>
<dbReference type="PANTHER" id="PTHR46400">
    <property type="entry name" value="RING/U-BOX SUPERFAMILY PROTEIN"/>
    <property type="match status" value="1"/>
</dbReference>
<dbReference type="SMART" id="SM00184">
    <property type="entry name" value="RING"/>
    <property type="match status" value="1"/>
</dbReference>
<evidence type="ECO:0000313" key="5">
    <source>
        <dbReference type="Proteomes" id="UP000822688"/>
    </source>
</evidence>
<keyword evidence="1" id="KW-0863">Zinc-finger</keyword>
<feature type="compositionally biased region" description="Low complexity" evidence="2">
    <location>
        <begin position="1"/>
        <end position="21"/>
    </location>
</feature>
<dbReference type="GO" id="GO:0046621">
    <property type="term" value="P:negative regulation of organ growth"/>
    <property type="evidence" value="ECO:0007669"/>
    <property type="project" value="InterPro"/>
</dbReference>
<protein>
    <recommendedName>
        <fullName evidence="3">RING-type domain-containing protein</fullName>
    </recommendedName>
</protein>
<keyword evidence="1" id="KW-0862">Zinc</keyword>
<feature type="domain" description="RING-type" evidence="3">
    <location>
        <begin position="173"/>
        <end position="215"/>
    </location>
</feature>
<evidence type="ECO:0000313" key="4">
    <source>
        <dbReference type="EMBL" id="KAG0561933.1"/>
    </source>
</evidence>
<dbReference type="GO" id="GO:0016567">
    <property type="term" value="P:protein ubiquitination"/>
    <property type="evidence" value="ECO:0007669"/>
    <property type="project" value="InterPro"/>
</dbReference>
<dbReference type="Proteomes" id="UP000822688">
    <property type="component" value="Chromosome 9"/>
</dbReference>
<feature type="compositionally biased region" description="Basic residues" evidence="2">
    <location>
        <begin position="31"/>
        <end position="42"/>
    </location>
</feature>
<dbReference type="CDD" id="cd16448">
    <property type="entry name" value="RING-H2"/>
    <property type="match status" value="1"/>
</dbReference>